<protein>
    <submittedName>
        <fullName evidence="1">25421_t:CDS:1</fullName>
    </submittedName>
</protein>
<evidence type="ECO:0000313" key="2">
    <source>
        <dbReference type="Proteomes" id="UP000789920"/>
    </source>
</evidence>
<feature type="non-terminal residue" evidence="1">
    <location>
        <position position="869"/>
    </location>
</feature>
<dbReference type="Proteomes" id="UP000789920">
    <property type="component" value="Unassembled WGS sequence"/>
</dbReference>
<accession>A0ACA9LVA1</accession>
<name>A0ACA9LVA1_9GLOM</name>
<dbReference type="EMBL" id="CAJVQC010005382">
    <property type="protein sequence ID" value="CAG8553388.1"/>
    <property type="molecule type" value="Genomic_DNA"/>
</dbReference>
<reference evidence="1" key="1">
    <citation type="submission" date="2021-06" db="EMBL/GenBank/DDBJ databases">
        <authorList>
            <person name="Kallberg Y."/>
            <person name="Tangrot J."/>
            <person name="Rosling A."/>
        </authorList>
    </citation>
    <scope>NUCLEOTIDE SEQUENCE</scope>
    <source>
        <strain evidence="1">MA461A</strain>
    </source>
</reference>
<sequence length="869" mass="101099">MSECLILFKQCNEIYLNSFSIFSDDMVSSDDLRILANPFFESLLKNNRNAWKNKAETFLKRAEILYKEDLATNFPVDNKRIFNNTEIEQYFQEEMLRFSYKVSNIFPYAMVNDICAKYKETALLIITEFQMKNNKNIEEIPQKIKQYILEWDIILDANTRSVLERWQYEVAELLLISITIPELAALPSFQLLRICSNLINGKNNPSSFRRVIRSIVGRDMGKILSEQFVIDILVGLESNELKSVQMSFINSCLGIIPLTSSIRQLFYKPLFVHNPFIFASPIMRSIFLAENEKYQNAFFDLLKDPQIVFESLPDLKIINDLLKENDPDSRIAALSCDIIQKTFFVNYDLTELHHNFSRAVDSLSANNIEPLQNISAIAFLKEYVRAFCDSNKTTLKEYVRTSRSTNEANLNAKIHIDTYMNKIIRDINNQLKSKWPRIHSLKIYFLKYLRSCNFSMKDIRDLCESQEQPFPWLNEIPWEDQENWLSFNPYWLHQDYRYAEDYYYHVYDDSKRDEANVNRFFALYLKIARSKMPNMKKNDLVIFAGVIVARLHYIRASREWTDNEIRIVDYLTKEIETMNVSSIYKEMFLKLKLNSNSLIQLLKDNEVDLEDNKVDELLMKSVIVHLIIVHASIPDNESPLAAYLHQLQVCQDDFILTCPSDVEGVVMNAVASFRDEDGAGSGVARYQCICGEKFIVLDCGGFSNPEERDPNKYSISGECLNCNRVIGYGSNEGEYTRLDTDVITSFPIKHEPGYIVEQISTEKTHNARMMTPQAYRILHLFVHTLGASVPSSIASKFFEKNGNNAGDPMVHCLNNICNDWKILRDIFDYNDEQLALILHSIISSMIEGPQSNEWRLDTPEKREEWEDKF</sequence>
<keyword evidence="2" id="KW-1185">Reference proteome</keyword>
<proteinExistence type="predicted"/>
<gene>
    <name evidence="1" type="ORF">RPERSI_LOCUS4054</name>
</gene>
<evidence type="ECO:0000313" key="1">
    <source>
        <dbReference type="EMBL" id="CAG8553388.1"/>
    </source>
</evidence>
<comment type="caution">
    <text evidence="1">The sequence shown here is derived from an EMBL/GenBank/DDBJ whole genome shotgun (WGS) entry which is preliminary data.</text>
</comment>
<organism evidence="1 2">
    <name type="scientific">Racocetra persica</name>
    <dbReference type="NCBI Taxonomy" id="160502"/>
    <lineage>
        <taxon>Eukaryota</taxon>
        <taxon>Fungi</taxon>
        <taxon>Fungi incertae sedis</taxon>
        <taxon>Mucoromycota</taxon>
        <taxon>Glomeromycotina</taxon>
        <taxon>Glomeromycetes</taxon>
        <taxon>Diversisporales</taxon>
        <taxon>Gigasporaceae</taxon>
        <taxon>Racocetra</taxon>
    </lineage>
</organism>